<dbReference type="InterPro" id="IPR006311">
    <property type="entry name" value="TAT_signal"/>
</dbReference>
<dbReference type="AlphaFoldDB" id="A0A211ZEG7"/>
<dbReference type="Gene3D" id="3.30.1380.10">
    <property type="match status" value="1"/>
</dbReference>
<evidence type="ECO:0000256" key="11">
    <source>
        <dbReference type="ARBA" id="ARBA00093666"/>
    </source>
</evidence>
<keyword evidence="9" id="KW-0961">Cell wall biogenesis/degradation</keyword>
<name>A0A211ZEG7_9PROT</name>
<keyword evidence="7" id="KW-0862">Zinc</keyword>
<dbReference type="PANTHER" id="PTHR37425:SF1">
    <property type="entry name" value="OUTER MEMBRANE PROTEIN"/>
    <property type="match status" value="1"/>
</dbReference>
<dbReference type="GO" id="GO:0006508">
    <property type="term" value="P:proteolysis"/>
    <property type="evidence" value="ECO:0007669"/>
    <property type="project" value="UniProtKB-KW"/>
</dbReference>
<dbReference type="OrthoDB" id="9782994at2"/>
<comment type="pathway">
    <text evidence="2">Cell wall biogenesis; cell wall polysaccharide biosynthesis.</text>
</comment>
<evidence type="ECO:0000256" key="9">
    <source>
        <dbReference type="ARBA" id="ARBA00023316"/>
    </source>
</evidence>
<dbReference type="PROSITE" id="PS51318">
    <property type="entry name" value="TAT"/>
    <property type="match status" value="1"/>
</dbReference>
<comment type="caution">
    <text evidence="12">The sequence shown here is derived from an EMBL/GenBank/DDBJ whole genome shotgun (WGS) entry which is preliminary data.</text>
</comment>
<proteinExistence type="inferred from homology"/>
<dbReference type="GO" id="GO:0008237">
    <property type="term" value="F:metallopeptidase activity"/>
    <property type="evidence" value="ECO:0007669"/>
    <property type="project" value="UniProtKB-KW"/>
</dbReference>
<dbReference type="PANTHER" id="PTHR37425">
    <property type="match status" value="1"/>
</dbReference>
<dbReference type="STRING" id="1122125.GCA_000423185_02545"/>
<sequence length="198" mass="21360">MTAPIPSRPLGPTLTRRAALGVVGGIALAGPAAYALPPAARPGSLLDEVHNRVEPYLELGHAHTGETYVGRFYGPNGYDVAELQKLDWFLRDWRQTATVQMDPRLFWALAVIRTVAQRAGFSGRATINSGYRTLKTNSSLEGTARNSLHMAGRAIDLTFEKVPPSQLVGCALALQIGGVGQYPGFTHIDSGNLRTWHG</sequence>
<evidence type="ECO:0000256" key="6">
    <source>
        <dbReference type="ARBA" id="ARBA00022801"/>
    </source>
</evidence>
<evidence type="ECO:0000256" key="7">
    <source>
        <dbReference type="ARBA" id="ARBA00022833"/>
    </source>
</evidence>
<evidence type="ECO:0000256" key="3">
    <source>
        <dbReference type="ARBA" id="ARBA00022670"/>
    </source>
</evidence>
<dbReference type="Pfam" id="PF05951">
    <property type="entry name" value="Peptidase_M15_2"/>
    <property type="match status" value="1"/>
</dbReference>
<dbReference type="InterPro" id="IPR010275">
    <property type="entry name" value="MepK"/>
</dbReference>
<dbReference type="RefSeq" id="WP_088155414.1">
    <property type="nucleotide sequence ID" value="NZ_NHON01000083.1"/>
</dbReference>
<dbReference type="GO" id="GO:0071555">
    <property type="term" value="P:cell wall organization"/>
    <property type="evidence" value="ECO:0007669"/>
    <property type="project" value="UniProtKB-KW"/>
</dbReference>
<protein>
    <recommendedName>
        <fullName evidence="11">Murein endopeptidase K</fullName>
    </recommendedName>
</protein>
<organism evidence="12 13">
    <name type="scientific">Inquilinus limosus</name>
    <dbReference type="NCBI Taxonomy" id="171674"/>
    <lineage>
        <taxon>Bacteria</taxon>
        <taxon>Pseudomonadati</taxon>
        <taxon>Pseudomonadota</taxon>
        <taxon>Alphaproteobacteria</taxon>
        <taxon>Rhodospirillales</taxon>
        <taxon>Rhodospirillaceae</taxon>
        <taxon>Inquilinus</taxon>
    </lineage>
</organism>
<comment type="similarity">
    <text evidence="10">Belongs to the peptidase M15 family.</text>
</comment>
<comment type="cofactor">
    <cofactor evidence="1">
        <name>Zn(2+)</name>
        <dbReference type="ChEBI" id="CHEBI:29105"/>
    </cofactor>
</comment>
<evidence type="ECO:0000256" key="4">
    <source>
        <dbReference type="ARBA" id="ARBA00022723"/>
    </source>
</evidence>
<reference evidence="13" key="1">
    <citation type="submission" date="2017-05" db="EMBL/GenBank/DDBJ databases">
        <authorList>
            <person name="Macchi M."/>
            <person name="Festa S."/>
            <person name="Coppotelli B.M."/>
            <person name="Morelli I.S."/>
        </authorList>
    </citation>
    <scope>NUCLEOTIDE SEQUENCE [LARGE SCALE GENOMIC DNA]</scope>
    <source>
        <strain evidence="13">I</strain>
    </source>
</reference>
<dbReference type="EMBL" id="NHON01000083">
    <property type="protein sequence ID" value="OWJ63688.1"/>
    <property type="molecule type" value="Genomic_DNA"/>
</dbReference>
<dbReference type="GO" id="GO:0046872">
    <property type="term" value="F:metal ion binding"/>
    <property type="evidence" value="ECO:0007669"/>
    <property type="project" value="UniProtKB-KW"/>
</dbReference>
<dbReference type="SUPFAM" id="SSF55166">
    <property type="entry name" value="Hedgehog/DD-peptidase"/>
    <property type="match status" value="1"/>
</dbReference>
<keyword evidence="8" id="KW-0482">Metalloprotease</keyword>
<keyword evidence="5" id="KW-0732">Signal</keyword>
<evidence type="ECO:0000313" key="12">
    <source>
        <dbReference type="EMBL" id="OWJ63688.1"/>
    </source>
</evidence>
<dbReference type="InterPro" id="IPR009045">
    <property type="entry name" value="Zn_M74/Hedgehog-like"/>
</dbReference>
<evidence type="ECO:0000256" key="10">
    <source>
        <dbReference type="ARBA" id="ARBA00093448"/>
    </source>
</evidence>
<evidence type="ECO:0000313" key="13">
    <source>
        <dbReference type="Proteomes" id="UP000196655"/>
    </source>
</evidence>
<keyword evidence="3" id="KW-0645">Protease</keyword>
<accession>A0A211ZEG7</accession>
<gene>
    <name evidence="12" type="ORF">BWR60_28550</name>
</gene>
<evidence type="ECO:0000256" key="5">
    <source>
        <dbReference type="ARBA" id="ARBA00022729"/>
    </source>
</evidence>
<dbReference type="Proteomes" id="UP000196655">
    <property type="component" value="Unassembled WGS sequence"/>
</dbReference>
<keyword evidence="13" id="KW-1185">Reference proteome</keyword>
<keyword evidence="4" id="KW-0479">Metal-binding</keyword>
<evidence type="ECO:0000256" key="8">
    <source>
        <dbReference type="ARBA" id="ARBA00023049"/>
    </source>
</evidence>
<keyword evidence="6" id="KW-0378">Hydrolase</keyword>
<evidence type="ECO:0000256" key="1">
    <source>
        <dbReference type="ARBA" id="ARBA00001947"/>
    </source>
</evidence>
<evidence type="ECO:0000256" key="2">
    <source>
        <dbReference type="ARBA" id="ARBA00004776"/>
    </source>
</evidence>